<name>A0AA39Y3T9_9PEZI</name>
<sequence length="148" mass="16417">MDLNPPHPPPGWGSTASPHSQHFLVDYSRPRIAPRQPTFFTQKLTLTSNIPPAHRRRGSPTRPASARELGAGKHIHPSCRHQMLCRASSVPSNQQTRYTNSPLPPPPYVNAYQQIPHSCLVPHENRLSLHPCHVRQTSGLPTARGIDG</sequence>
<evidence type="ECO:0000256" key="1">
    <source>
        <dbReference type="SAM" id="MobiDB-lite"/>
    </source>
</evidence>
<feature type="region of interest" description="Disordered" evidence="1">
    <location>
        <begin position="44"/>
        <end position="76"/>
    </location>
</feature>
<comment type="caution">
    <text evidence="2">The sequence shown here is derived from an EMBL/GenBank/DDBJ whole genome shotgun (WGS) entry which is preliminary data.</text>
</comment>
<evidence type="ECO:0000313" key="3">
    <source>
        <dbReference type="Proteomes" id="UP001174936"/>
    </source>
</evidence>
<dbReference type="Proteomes" id="UP001174936">
    <property type="component" value="Unassembled WGS sequence"/>
</dbReference>
<evidence type="ECO:0000313" key="2">
    <source>
        <dbReference type="EMBL" id="KAK0645524.1"/>
    </source>
</evidence>
<reference evidence="2" key="1">
    <citation type="submission" date="2023-06" db="EMBL/GenBank/DDBJ databases">
        <title>Genome-scale phylogeny and comparative genomics of the fungal order Sordariales.</title>
        <authorList>
            <consortium name="Lawrence Berkeley National Laboratory"/>
            <person name="Hensen N."/>
            <person name="Bonometti L."/>
            <person name="Westerberg I."/>
            <person name="Brannstrom I.O."/>
            <person name="Guillou S."/>
            <person name="Cros-Aarteil S."/>
            <person name="Calhoun S."/>
            <person name="Haridas S."/>
            <person name="Kuo A."/>
            <person name="Mondo S."/>
            <person name="Pangilinan J."/>
            <person name="Riley R."/>
            <person name="Labutti K."/>
            <person name="Andreopoulos B."/>
            <person name="Lipzen A."/>
            <person name="Chen C."/>
            <person name="Yanf M."/>
            <person name="Daum C."/>
            <person name="Ng V."/>
            <person name="Clum A."/>
            <person name="Steindorff A."/>
            <person name="Ohm R."/>
            <person name="Martin F."/>
            <person name="Silar P."/>
            <person name="Natvig D."/>
            <person name="Lalanne C."/>
            <person name="Gautier V."/>
            <person name="Ament-Velasquez S.L."/>
            <person name="Kruys A."/>
            <person name="Hutchinson M.I."/>
            <person name="Powell A.J."/>
            <person name="Barry K."/>
            <person name="Miller A.N."/>
            <person name="Grigoriev I.V."/>
            <person name="Debuchy R."/>
            <person name="Gladieux P."/>
            <person name="Thoren M.H."/>
            <person name="Johannesson H."/>
        </authorList>
    </citation>
    <scope>NUCLEOTIDE SEQUENCE</scope>
    <source>
        <strain evidence="2">SMH2532-1</strain>
    </source>
</reference>
<keyword evidence="3" id="KW-1185">Reference proteome</keyword>
<proteinExistence type="predicted"/>
<dbReference type="EMBL" id="JAULSV010000004">
    <property type="protein sequence ID" value="KAK0645524.1"/>
    <property type="molecule type" value="Genomic_DNA"/>
</dbReference>
<dbReference type="AlphaFoldDB" id="A0AA39Y3T9"/>
<gene>
    <name evidence="2" type="ORF">B0T16DRAFT_411336</name>
</gene>
<organism evidence="2 3">
    <name type="scientific">Cercophora newfieldiana</name>
    <dbReference type="NCBI Taxonomy" id="92897"/>
    <lineage>
        <taxon>Eukaryota</taxon>
        <taxon>Fungi</taxon>
        <taxon>Dikarya</taxon>
        <taxon>Ascomycota</taxon>
        <taxon>Pezizomycotina</taxon>
        <taxon>Sordariomycetes</taxon>
        <taxon>Sordariomycetidae</taxon>
        <taxon>Sordariales</taxon>
        <taxon>Lasiosphaeriaceae</taxon>
        <taxon>Cercophora</taxon>
    </lineage>
</organism>
<protein>
    <submittedName>
        <fullName evidence="2">Uncharacterized protein</fullName>
    </submittedName>
</protein>
<accession>A0AA39Y3T9</accession>